<dbReference type="PANTHER" id="PTHR11702">
    <property type="entry name" value="DEVELOPMENTALLY REGULATED GTP-BINDING PROTEIN-RELATED"/>
    <property type="match status" value="1"/>
</dbReference>
<keyword evidence="1" id="KW-0547">Nucleotide-binding</keyword>
<accession>A0A7R9D3C1</accession>
<dbReference type="Gene3D" id="3.40.50.300">
    <property type="entry name" value="P-loop containing nucleotide triphosphate hydrolases"/>
    <property type="match status" value="1"/>
</dbReference>
<dbReference type="InterPro" id="IPR006073">
    <property type="entry name" value="GTP-bd"/>
</dbReference>
<dbReference type="GO" id="GO:0005739">
    <property type="term" value="C:mitochondrion"/>
    <property type="evidence" value="ECO:0007669"/>
    <property type="project" value="TreeGrafter"/>
</dbReference>
<protein>
    <recommendedName>
        <fullName evidence="6">Mitochondrial ribosome-associated GTPase 2</fullName>
    </recommendedName>
</protein>
<dbReference type="GO" id="GO:0042254">
    <property type="term" value="P:ribosome biogenesis"/>
    <property type="evidence" value="ECO:0007669"/>
    <property type="project" value="UniProtKB-UniRule"/>
</dbReference>
<organism evidence="5">
    <name type="scientific">Timema poppense</name>
    <name type="common">Walking stick</name>
    <dbReference type="NCBI Taxonomy" id="170557"/>
    <lineage>
        <taxon>Eukaryota</taxon>
        <taxon>Metazoa</taxon>
        <taxon>Ecdysozoa</taxon>
        <taxon>Arthropoda</taxon>
        <taxon>Hexapoda</taxon>
        <taxon>Insecta</taxon>
        <taxon>Pterygota</taxon>
        <taxon>Neoptera</taxon>
        <taxon>Polyneoptera</taxon>
        <taxon>Phasmatodea</taxon>
        <taxon>Timematodea</taxon>
        <taxon>Timematoidea</taxon>
        <taxon>Timematidae</taxon>
        <taxon>Timema</taxon>
    </lineage>
</organism>
<proteinExistence type="predicted"/>
<dbReference type="PANTHER" id="PTHR11702:SF31">
    <property type="entry name" value="MITOCHONDRIAL RIBOSOME-ASSOCIATED GTPASE 2"/>
    <property type="match status" value="1"/>
</dbReference>
<dbReference type="PROSITE" id="PS51883">
    <property type="entry name" value="OBG"/>
    <property type="match status" value="1"/>
</dbReference>
<dbReference type="EMBL" id="OD003242">
    <property type="protein sequence ID" value="CAD7407364.1"/>
    <property type="molecule type" value="Genomic_DNA"/>
</dbReference>
<feature type="domain" description="Obg" evidence="4">
    <location>
        <begin position="246"/>
        <end position="325"/>
    </location>
</feature>
<evidence type="ECO:0008006" key="6">
    <source>
        <dbReference type="Google" id="ProtNLM"/>
    </source>
</evidence>
<dbReference type="Gene3D" id="2.70.210.12">
    <property type="entry name" value="GTP1/OBG domain"/>
    <property type="match status" value="2"/>
</dbReference>
<gene>
    <name evidence="5" type="ORF">TPSB3V08_LOCUS5845</name>
</gene>
<dbReference type="InterPro" id="IPR036726">
    <property type="entry name" value="GTP1_OBG_dom_sf"/>
</dbReference>
<evidence type="ECO:0000256" key="2">
    <source>
        <dbReference type="ARBA" id="ARBA00023134"/>
    </source>
</evidence>
<dbReference type="Pfam" id="PF01926">
    <property type="entry name" value="MMR_HSR1"/>
    <property type="match status" value="1"/>
</dbReference>
<dbReference type="SUPFAM" id="SSF52540">
    <property type="entry name" value="P-loop containing nucleoside triphosphate hydrolases"/>
    <property type="match status" value="1"/>
</dbReference>
<dbReference type="AlphaFoldDB" id="A0A7R9D3C1"/>
<evidence type="ECO:0000256" key="1">
    <source>
        <dbReference type="ARBA" id="ARBA00022741"/>
    </source>
</evidence>
<dbReference type="InterPro" id="IPR027417">
    <property type="entry name" value="P-loop_NTPase"/>
</dbReference>
<dbReference type="CDD" id="cd01898">
    <property type="entry name" value="Obg"/>
    <property type="match status" value="1"/>
</dbReference>
<dbReference type="GO" id="GO:0005525">
    <property type="term" value="F:GTP binding"/>
    <property type="evidence" value="ECO:0007669"/>
    <property type="project" value="UniProtKB-KW"/>
</dbReference>
<feature type="domain" description="OBG-type G" evidence="3">
    <location>
        <begin position="326"/>
        <end position="491"/>
    </location>
</feature>
<evidence type="ECO:0000313" key="5">
    <source>
        <dbReference type="EMBL" id="CAD7407364.1"/>
    </source>
</evidence>
<dbReference type="InterPro" id="IPR045086">
    <property type="entry name" value="OBG_GTPase"/>
</dbReference>
<dbReference type="GO" id="GO:0003924">
    <property type="term" value="F:GTPase activity"/>
    <property type="evidence" value="ECO:0007669"/>
    <property type="project" value="InterPro"/>
</dbReference>
<dbReference type="InterPro" id="IPR031167">
    <property type="entry name" value="G_OBG"/>
</dbReference>
<evidence type="ECO:0000259" key="3">
    <source>
        <dbReference type="PROSITE" id="PS51710"/>
    </source>
</evidence>
<dbReference type="Pfam" id="PF01018">
    <property type="entry name" value="GTP1_OBG"/>
    <property type="match status" value="1"/>
</dbReference>
<keyword evidence="2" id="KW-0342">GTP-binding</keyword>
<reference evidence="5" key="1">
    <citation type="submission" date="2020-11" db="EMBL/GenBank/DDBJ databases">
        <authorList>
            <person name="Tran Van P."/>
        </authorList>
    </citation>
    <scope>NUCLEOTIDE SEQUENCE</scope>
</reference>
<dbReference type="SUPFAM" id="SSF82051">
    <property type="entry name" value="Obg GTP-binding protein N-terminal domain"/>
    <property type="match status" value="1"/>
</dbReference>
<evidence type="ECO:0000259" key="4">
    <source>
        <dbReference type="PROSITE" id="PS51883"/>
    </source>
</evidence>
<sequence>MNLPKPRPMSPTIYSRVSLVRHTFIQVLNTAIQVLNTVIQVLDAVIQVLDAVIQGLNTVIQGLNAVIQGLDAVIQVSDTVIQGLNAVIQGLDAVIQVLDAVIQVLDTVIQVLDTVIQRLNAVIQVLDTVIQVLDAVIQGLDAVIQVLDAVSGFILGAVREAGMALTRTCSLTWSAARIVLVERRGYTSHHHAVTALRSKKAKSKRNMVQHFVDVRAVRAVGGTGGDGDISFLQLWSNETAGPDGGDGGNGGHVVLEVPVGTIVKTATGRVIADLSRDGSMFVAARGGAGGHGNHFFVSDTAQSPQVAEFGAQGEDLQYVLEVRSMAHIGLIGLPNAGKSTLLQAISRARPKIAPYPFTTLKPHLGMVQYDDYEQIAVADLPGLISGSHQNKGLGIAFLKHAERCAALMFVVDLSCSEPWRHVDLLRYELGQFSSELIRRPQVVVGNKLDLPESEENLATLKELIDVPVIPISAKVGTNLSVLLQHIRSLYDKHLSGGTEEM</sequence>
<dbReference type="PRINTS" id="PR00326">
    <property type="entry name" value="GTP1OBG"/>
</dbReference>
<name>A0A7R9D3C1_TIMPO</name>
<dbReference type="InterPro" id="IPR006169">
    <property type="entry name" value="GTP1_OBG_dom"/>
</dbReference>
<dbReference type="PROSITE" id="PS51710">
    <property type="entry name" value="G_OBG"/>
    <property type="match status" value="1"/>
</dbReference>